<feature type="domain" description="HTH LytTR-type" evidence="5">
    <location>
        <begin position="131"/>
        <end position="229"/>
    </location>
</feature>
<reference evidence="6" key="1">
    <citation type="journal article" date="2021" name="PeerJ">
        <title>Extensive microbial diversity within the chicken gut microbiome revealed by metagenomics and culture.</title>
        <authorList>
            <person name="Gilroy R."/>
            <person name="Ravi A."/>
            <person name="Getino M."/>
            <person name="Pursley I."/>
            <person name="Horton D.L."/>
            <person name="Alikhan N.F."/>
            <person name="Baker D."/>
            <person name="Gharbi K."/>
            <person name="Hall N."/>
            <person name="Watson M."/>
            <person name="Adriaenssens E.M."/>
            <person name="Foster-Nyarko E."/>
            <person name="Jarju S."/>
            <person name="Secka A."/>
            <person name="Antonio M."/>
            <person name="Oren A."/>
            <person name="Chaudhuri R.R."/>
            <person name="La Ragione R."/>
            <person name="Hildebrand F."/>
            <person name="Pallen M.J."/>
        </authorList>
    </citation>
    <scope>NUCLEOTIDE SEQUENCE</scope>
    <source>
        <strain evidence="6">12435</strain>
    </source>
</reference>
<dbReference type="Pfam" id="PF00072">
    <property type="entry name" value="Response_reg"/>
    <property type="match status" value="1"/>
</dbReference>
<feature type="domain" description="Response regulatory" evidence="4">
    <location>
        <begin position="3"/>
        <end position="120"/>
    </location>
</feature>
<dbReference type="GO" id="GO:0003677">
    <property type="term" value="F:DNA binding"/>
    <property type="evidence" value="ECO:0007669"/>
    <property type="project" value="UniProtKB-KW"/>
</dbReference>
<dbReference type="SMART" id="SM00448">
    <property type="entry name" value="REC"/>
    <property type="match status" value="1"/>
</dbReference>
<sequence>MINVVIVEDEVADRDALAACLERYGKETGKEFNIVYFPDAVSLLDNYGAVYDIIFMDIVLPKLNGMAAAKKLREIDKNVTLIFVTNMVNFAVRGYEVNALDFIVKPVAYDSFLMKMDKAIEAVESKMGAHAVIHTEGSLKIVYAADIRYIEVMRNSVVYHTTGGDYKMRGSMKDAESTFSGDDFVRCNVCYLVNLRFVREVNGDEVNVGGDVLHISRAKRRHFLEKLTDYWGRRA</sequence>
<organism evidence="6 7">
    <name type="scientific">Candidatus Protoclostridium stercorigallinarum</name>
    <dbReference type="NCBI Taxonomy" id="2838741"/>
    <lineage>
        <taxon>Bacteria</taxon>
        <taxon>Bacillati</taxon>
        <taxon>Bacillota</taxon>
        <taxon>Clostridia</taxon>
        <taxon>Candidatus Protoclostridium</taxon>
    </lineage>
</organism>
<comment type="caution">
    <text evidence="6">The sequence shown here is derived from an EMBL/GenBank/DDBJ whole genome shotgun (WGS) entry which is preliminary data.</text>
</comment>
<dbReference type="PANTHER" id="PTHR37299">
    <property type="entry name" value="TRANSCRIPTIONAL REGULATOR-RELATED"/>
    <property type="match status" value="1"/>
</dbReference>
<dbReference type="EMBL" id="DXHS01000006">
    <property type="protein sequence ID" value="HIW01753.1"/>
    <property type="molecule type" value="Genomic_DNA"/>
</dbReference>
<evidence type="ECO:0000259" key="4">
    <source>
        <dbReference type="PROSITE" id="PS50110"/>
    </source>
</evidence>
<dbReference type="InterPro" id="IPR011006">
    <property type="entry name" value="CheY-like_superfamily"/>
</dbReference>
<dbReference type="Gene3D" id="2.40.50.1020">
    <property type="entry name" value="LytTr DNA-binding domain"/>
    <property type="match status" value="1"/>
</dbReference>
<dbReference type="PROSITE" id="PS50110">
    <property type="entry name" value="RESPONSE_REGULATORY"/>
    <property type="match status" value="1"/>
</dbReference>
<dbReference type="CDD" id="cd00156">
    <property type="entry name" value="REC"/>
    <property type="match status" value="1"/>
</dbReference>
<dbReference type="AlphaFoldDB" id="A0A9D1Q051"/>
<dbReference type="Proteomes" id="UP000823990">
    <property type="component" value="Unassembled WGS sequence"/>
</dbReference>
<name>A0A9D1Q051_9FIRM</name>
<feature type="modified residue" description="4-aspartylphosphate" evidence="3">
    <location>
        <position position="57"/>
    </location>
</feature>
<evidence type="ECO:0000313" key="7">
    <source>
        <dbReference type="Proteomes" id="UP000823990"/>
    </source>
</evidence>
<proteinExistence type="predicted"/>
<dbReference type="InterPro" id="IPR007492">
    <property type="entry name" value="LytTR_DNA-bd_dom"/>
</dbReference>
<dbReference type="GO" id="GO:0000156">
    <property type="term" value="F:phosphorelay response regulator activity"/>
    <property type="evidence" value="ECO:0007669"/>
    <property type="project" value="InterPro"/>
</dbReference>
<evidence type="ECO:0000259" key="5">
    <source>
        <dbReference type="PROSITE" id="PS50930"/>
    </source>
</evidence>
<keyword evidence="3" id="KW-0597">Phosphoprotein</keyword>
<dbReference type="Gene3D" id="3.40.50.2300">
    <property type="match status" value="1"/>
</dbReference>
<accession>A0A9D1Q051</accession>
<dbReference type="SMART" id="SM00850">
    <property type="entry name" value="LytTR"/>
    <property type="match status" value="1"/>
</dbReference>
<evidence type="ECO:0000256" key="2">
    <source>
        <dbReference type="ARBA" id="ARBA00024867"/>
    </source>
</evidence>
<reference evidence="6" key="2">
    <citation type="submission" date="2021-04" db="EMBL/GenBank/DDBJ databases">
        <authorList>
            <person name="Gilroy R."/>
        </authorList>
    </citation>
    <scope>NUCLEOTIDE SEQUENCE</scope>
    <source>
        <strain evidence="6">12435</strain>
    </source>
</reference>
<dbReference type="InterPro" id="IPR046947">
    <property type="entry name" value="LytR-like"/>
</dbReference>
<protein>
    <recommendedName>
        <fullName evidence="1">Stage 0 sporulation protein A homolog</fullName>
    </recommendedName>
</protein>
<gene>
    <name evidence="6" type="ORF">H9892_00210</name>
</gene>
<dbReference type="PROSITE" id="PS50930">
    <property type="entry name" value="HTH_LYTTR"/>
    <property type="match status" value="1"/>
</dbReference>
<keyword evidence="6" id="KW-0238">DNA-binding</keyword>
<dbReference type="Pfam" id="PF04397">
    <property type="entry name" value="LytTR"/>
    <property type="match status" value="1"/>
</dbReference>
<evidence type="ECO:0000256" key="1">
    <source>
        <dbReference type="ARBA" id="ARBA00018672"/>
    </source>
</evidence>
<comment type="function">
    <text evidence="2">May play the central regulatory role in sporulation. It may be an element of the effector pathway responsible for the activation of sporulation genes in response to nutritional stress. Spo0A may act in concert with spo0H (a sigma factor) to control the expression of some genes that are critical to the sporulation process.</text>
</comment>
<dbReference type="SUPFAM" id="SSF52172">
    <property type="entry name" value="CheY-like"/>
    <property type="match status" value="1"/>
</dbReference>
<evidence type="ECO:0000313" key="6">
    <source>
        <dbReference type="EMBL" id="HIW01753.1"/>
    </source>
</evidence>
<evidence type="ECO:0000256" key="3">
    <source>
        <dbReference type="PROSITE-ProRule" id="PRU00169"/>
    </source>
</evidence>
<dbReference type="InterPro" id="IPR001789">
    <property type="entry name" value="Sig_transdc_resp-reg_receiver"/>
</dbReference>
<dbReference type="PANTHER" id="PTHR37299:SF1">
    <property type="entry name" value="STAGE 0 SPORULATION PROTEIN A HOMOLOG"/>
    <property type="match status" value="1"/>
</dbReference>